<feature type="chain" id="PRO_5011620870" description="ARB-07466-like C-terminal domain-containing protein" evidence="3">
    <location>
        <begin position="36"/>
        <end position="326"/>
    </location>
</feature>
<dbReference type="PROSITE" id="PS51318">
    <property type="entry name" value="TAT"/>
    <property type="match status" value="1"/>
</dbReference>
<dbReference type="AlphaFoldDB" id="A0A1G8KY62"/>
<gene>
    <name evidence="5" type="ORF">SAMN05421505_15714</name>
</gene>
<name>A0A1G8KY62_9ACTN</name>
<evidence type="ECO:0000313" key="6">
    <source>
        <dbReference type="Proteomes" id="UP000198923"/>
    </source>
</evidence>
<dbReference type="Proteomes" id="UP000198923">
    <property type="component" value="Unassembled WGS sequence"/>
</dbReference>
<dbReference type="RefSeq" id="WP_093175990.1">
    <property type="nucleotide sequence ID" value="NZ_FNCN01000057.1"/>
</dbReference>
<proteinExistence type="predicted"/>
<feature type="signal peptide" evidence="3">
    <location>
        <begin position="1"/>
        <end position="35"/>
    </location>
</feature>
<sequence length="326" mass="35364">MAAQSTTFRRHAIAAATAATAMAFTLSTAIAPANAAPKPTESGLRAELKKAQERADTLIKEYNAKRVSLAEARAAEETALQSLTEAQAAYDVAASRVARIVQLRYQAGSSGLMGLVTAPDFGGAAVMEQIAAEEAADFSGYAAARDRRRTATETAATITARIKAETAEVDKQREEALDLIDDIEKKLDQLVPEGPGRRADGSWVPQLPTGSDNVTARTRTMRDQITRRFDLGYDVGCYRVDTSGEHPLGRACDFMLSSGGAMPSAEQAALGDEMATWVIKNGKKLGLKYVIYKQRIYNMSYPGWRAMNDRGSTTENHYDHVHISMH</sequence>
<feature type="domain" description="ARB-07466-like C-terminal" evidence="4">
    <location>
        <begin position="211"/>
        <end position="318"/>
    </location>
</feature>
<evidence type="ECO:0000313" key="5">
    <source>
        <dbReference type="EMBL" id="SDI47820.1"/>
    </source>
</evidence>
<dbReference type="EMBL" id="FNCN01000057">
    <property type="protein sequence ID" value="SDI47820.1"/>
    <property type="molecule type" value="Genomic_DNA"/>
</dbReference>
<accession>A0A1G8KY62</accession>
<dbReference type="STRING" id="504805.SAMN05421505_15714"/>
<protein>
    <recommendedName>
        <fullName evidence="4">ARB-07466-like C-terminal domain-containing protein</fullName>
    </recommendedName>
</protein>
<keyword evidence="1" id="KW-0175">Coiled coil</keyword>
<dbReference type="OrthoDB" id="2989771at2"/>
<evidence type="ECO:0000256" key="1">
    <source>
        <dbReference type="SAM" id="Coils"/>
    </source>
</evidence>
<evidence type="ECO:0000256" key="3">
    <source>
        <dbReference type="SAM" id="SignalP"/>
    </source>
</evidence>
<keyword evidence="3" id="KW-0732">Signal</keyword>
<evidence type="ECO:0000256" key="2">
    <source>
        <dbReference type="SAM" id="MobiDB-lite"/>
    </source>
</evidence>
<dbReference type="Pfam" id="PF26571">
    <property type="entry name" value="VldE"/>
    <property type="match status" value="1"/>
</dbReference>
<dbReference type="InterPro" id="IPR006311">
    <property type="entry name" value="TAT_signal"/>
</dbReference>
<organism evidence="5 6">
    <name type="scientific">Sinosporangium album</name>
    <dbReference type="NCBI Taxonomy" id="504805"/>
    <lineage>
        <taxon>Bacteria</taxon>
        <taxon>Bacillati</taxon>
        <taxon>Actinomycetota</taxon>
        <taxon>Actinomycetes</taxon>
        <taxon>Streptosporangiales</taxon>
        <taxon>Streptosporangiaceae</taxon>
        <taxon>Sinosporangium</taxon>
    </lineage>
</organism>
<feature type="coiled-coil region" evidence="1">
    <location>
        <begin position="155"/>
        <end position="189"/>
    </location>
</feature>
<feature type="region of interest" description="Disordered" evidence="2">
    <location>
        <begin position="194"/>
        <end position="214"/>
    </location>
</feature>
<evidence type="ECO:0000259" key="4">
    <source>
        <dbReference type="Pfam" id="PF26571"/>
    </source>
</evidence>
<dbReference type="InterPro" id="IPR058593">
    <property type="entry name" value="ARB_07466-like_C"/>
</dbReference>
<reference evidence="5 6" key="1">
    <citation type="submission" date="2016-10" db="EMBL/GenBank/DDBJ databases">
        <authorList>
            <person name="de Groot N.N."/>
        </authorList>
    </citation>
    <scope>NUCLEOTIDE SEQUENCE [LARGE SCALE GENOMIC DNA]</scope>
    <source>
        <strain evidence="5 6">CPCC 201354</strain>
    </source>
</reference>
<keyword evidence="6" id="KW-1185">Reference proteome</keyword>